<evidence type="ECO:0000313" key="2">
    <source>
        <dbReference type="EMBL" id="WRQ86937.1"/>
    </source>
</evidence>
<reference evidence="2 3" key="1">
    <citation type="submission" date="2023-12" db="EMBL/GenBank/DDBJ databases">
        <title>Description of an unclassified Opitutus bacterium of Verrucomicrobiota.</title>
        <authorList>
            <person name="Zhang D.-F."/>
        </authorList>
    </citation>
    <scope>NUCLEOTIDE SEQUENCE [LARGE SCALE GENOMIC DNA]</scope>
    <source>
        <strain evidence="2 3">WL0086</strain>
    </source>
</reference>
<dbReference type="Proteomes" id="UP000738431">
    <property type="component" value="Chromosome"/>
</dbReference>
<accession>A0ABZ1C5C2</accession>
<dbReference type="InterPro" id="IPR029475">
    <property type="entry name" value="DUF6807"/>
</dbReference>
<gene>
    <name evidence="2" type="ORF">K1X11_019155</name>
</gene>
<keyword evidence="1" id="KW-0732">Signal</keyword>
<dbReference type="EMBL" id="CP139781">
    <property type="protein sequence ID" value="WRQ86937.1"/>
    <property type="molecule type" value="Genomic_DNA"/>
</dbReference>
<evidence type="ECO:0000313" key="3">
    <source>
        <dbReference type="Proteomes" id="UP000738431"/>
    </source>
</evidence>
<dbReference type="RefSeq" id="WP_221030772.1">
    <property type="nucleotide sequence ID" value="NZ_CP139781.1"/>
</dbReference>
<evidence type="ECO:0000256" key="1">
    <source>
        <dbReference type="SAM" id="SignalP"/>
    </source>
</evidence>
<organism evidence="2 3">
    <name type="scientific">Actomonas aquatica</name>
    <dbReference type="NCBI Taxonomy" id="2866162"/>
    <lineage>
        <taxon>Bacteria</taxon>
        <taxon>Pseudomonadati</taxon>
        <taxon>Verrucomicrobiota</taxon>
        <taxon>Opitutia</taxon>
        <taxon>Opitutales</taxon>
        <taxon>Opitutaceae</taxon>
        <taxon>Actomonas</taxon>
    </lineage>
</organism>
<feature type="signal peptide" evidence="1">
    <location>
        <begin position="1"/>
        <end position="22"/>
    </location>
</feature>
<dbReference type="Pfam" id="PF14100">
    <property type="entry name" value="DUF6807"/>
    <property type="match status" value="1"/>
</dbReference>
<sequence length="326" mass="35693">MTTRRLSLLVLSFSLLAGLVAASPKLQVVEDADTLTVTRGETTVLAYRKTPLPLPEGVDPVFARTGYIHPLVTPAGGVVTSVYAPDHYHHLGLWHAWVKTHHRGRALDFWNIGGKTAGIRHAAVRETWADATSAGFAVELEHYACKAGTAEVGEIILREVLRVTVREADGVYLVDYDTVTTNVSSAPLELEAYRYGGPLAYRGPMDWDAQNSRYLTSEGLGRADGHATRARWVEMAGPVATPAGRGGVVVMGHPDNRDAPQRVRIWDDGRVFFNYVPAQENAFAINPGATVSWRYRVVVFDGELSVERIEACWDAYTAVEDSAPSH</sequence>
<protein>
    <submittedName>
        <fullName evidence="2">PmoA family protein</fullName>
    </submittedName>
</protein>
<proteinExistence type="predicted"/>
<keyword evidence="3" id="KW-1185">Reference proteome</keyword>
<name>A0ABZ1C5C2_9BACT</name>
<feature type="chain" id="PRO_5046291049" evidence="1">
    <location>
        <begin position="23"/>
        <end position="326"/>
    </location>
</feature>